<sequence>MQILLWVQQHLSNFYRGYARNPRMMGQDIILCKNNLEKY</sequence>
<dbReference type="EMBL" id="CP000236">
    <property type="protein sequence ID" value="ABD45193.1"/>
    <property type="molecule type" value="Genomic_DNA"/>
</dbReference>
<dbReference type="Proteomes" id="UP000008320">
    <property type="component" value="Chromosome"/>
</dbReference>
<accession>Q2GI04</accession>
<keyword evidence="2" id="KW-1185">Reference proteome</keyword>
<dbReference type="KEGG" id="ech:ECH_0101"/>
<proteinExistence type="predicted"/>
<reference evidence="1 2" key="1">
    <citation type="journal article" date="2006" name="PLoS Genet.">
        <title>Comparative genomics of emerging human ehrlichiosis agents.</title>
        <authorList>
            <person name="Dunning Hotopp J.C."/>
            <person name="Lin M."/>
            <person name="Madupu R."/>
            <person name="Crabtree J."/>
            <person name="Angiuoli S.V."/>
            <person name="Eisen J.A."/>
            <person name="Seshadri R."/>
            <person name="Ren Q."/>
            <person name="Wu M."/>
            <person name="Utterback T.R."/>
            <person name="Smith S."/>
            <person name="Lewis M."/>
            <person name="Khouri H."/>
            <person name="Zhang C."/>
            <person name="Niu H."/>
            <person name="Lin Q."/>
            <person name="Ohashi N."/>
            <person name="Zhi N."/>
            <person name="Nelson W."/>
            <person name="Brinkac L.M."/>
            <person name="Dodson R.J."/>
            <person name="Rosovitz M.J."/>
            <person name="Sundaram J."/>
            <person name="Daugherty S.C."/>
            <person name="Davidsen T."/>
            <person name="Durkin A.S."/>
            <person name="Gwinn M."/>
            <person name="Haft D.H."/>
            <person name="Selengut J.D."/>
            <person name="Sullivan S.A."/>
            <person name="Zafar N."/>
            <person name="Zhou L."/>
            <person name="Benahmed F."/>
            <person name="Forberger H."/>
            <person name="Halpin R."/>
            <person name="Mulligan S."/>
            <person name="Robinson J."/>
            <person name="White O."/>
            <person name="Rikihisa Y."/>
            <person name="Tettelin H."/>
        </authorList>
    </citation>
    <scope>NUCLEOTIDE SEQUENCE [LARGE SCALE GENOMIC DNA]</scope>
    <source>
        <strain evidence="2">ATCC CRL-10679 / Arkansas</strain>
    </source>
</reference>
<evidence type="ECO:0000313" key="1">
    <source>
        <dbReference type="EMBL" id="ABD45193.1"/>
    </source>
</evidence>
<dbReference type="AlphaFoldDB" id="Q2GI04"/>
<protein>
    <submittedName>
        <fullName evidence="1">Uncharacterized protein</fullName>
    </submittedName>
</protein>
<name>Q2GI04_EHRCR</name>
<gene>
    <name evidence="1" type="ordered locus">ECH_0101</name>
</gene>
<organism evidence="1 2">
    <name type="scientific">Ehrlichia chaffeensis (strain ATCC CRL-10679 / Arkansas)</name>
    <dbReference type="NCBI Taxonomy" id="205920"/>
    <lineage>
        <taxon>Bacteria</taxon>
        <taxon>Pseudomonadati</taxon>
        <taxon>Pseudomonadota</taxon>
        <taxon>Alphaproteobacteria</taxon>
        <taxon>Rickettsiales</taxon>
        <taxon>Anaplasmataceae</taxon>
        <taxon>Ehrlichia</taxon>
    </lineage>
</organism>
<dbReference type="HOGENOM" id="CLU_3308868_0_0_5"/>
<evidence type="ECO:0000313" key="2">
    <source>
        <dbReference type="Proteomes" id="UP000008320"/>
    </source>
</evidence>